<dbReference type="PANTHER" id="PTHR35038">
    <property type="entry name" value="DISSIMILATORY SULFITE REDUCTASE SIRA"/>
    <property type="match status" value="1"/>
</dbReference>
<dbReference type="AlphaFoldDB" id="A0A2P8CEI3"/>
<evidence type="ECO:0000256" key="2">
    <source>
        <dbReference type="SAM" id="SignalP"/>
    </source>
</evidence>
<evidence type="ECO:0000313" key="4">
    <source>
        <dbReference type="EMBL" id="PSK83376.1"/>
    </source>
</evidence>
<dbReference type="PANTHER" id="PTHR35038:SF6">
    <property type="entry name" value="SURFACE LOCALIZED DECAHEME CYTOCHROME C LIPOPROTEIN"/>
    <property type="match status" value="1"/>
</dbReference>
<reference evidence="4 5" key="1">
    <citation type="submission" date="2018-03" db="EMBL/GenBank/DDBJ databases">
        <title>Genomic Encyclopedia of Archaeal and Bacterial Type Strains, Phase II (KMG-II): from individual species to whole genera.</title>
        <authorList>
            <person name="Goeker M."/>
        </authorList>
    </citation>
    <scope>NUCLEOTIDE SEQUENCE [LARGE SCALE GENOMIC DNA]</scope>
    <source>
        <strain evidence="4 5">DSM 27267</strain>
    </source>
</reference>
<name>A0A2P8CEI3_9BACT</name>
<reference evidence="3 6" key="2">
    <citation type="submission" date="2019-10" db="EMBL/GenBank/DDBJ databases">
        <title>Prolixibacter strains distinguished by the presence of nitrate reductase genes were adept at nitrate-dependent anaerobic corrosion of metallic iron and carbon steel.</title>
        <authorList>
            <person name="Iino T."/>
            <person name="Shono N."/>
            <person name="Ito K."/>
            <person name="Nakamura R."/>
            <person name="Sueoka K."/>
            <person name="Harayama S."/>
            <person name="Ohkuma M."/>
        </authorList>
    </citation>
    <scope>NUCLEOTIDE SEQUENCE [LARGE SCALE GENOMIC DNA]</scope>
    <source>
        <strain evidence="3 6">MIC1-1</strain>
    </source>
</reference>
<proteinExistence type="predicted"/>
<evidence type="ECO:0000313" key="5">
    <source>
        <dbReference type="Proteomes" id="UP000240621"/>
    </source>
</evidence>
<dbReference type="SUPFAM" id="SSF48695">
    <property type="entry name" value="Multiheme cytochromes"/>
    <property type="match status" value="2"/>
</dbReference>
<dbReference type="InterPro" id="IPR051829">
    <property type="entry name" value="Multiheme_Cytochr_ET"/>
</dbReference>
<dbReference type="EMBL" id="PYGC01000004">
    <property type="protein sequence ID" value="PSK83376.1"/>
    <property type="molecule type" value="Genomic_DNA"/>
</dbReference>
<dbReference type="RefSeq" id="WP_106542162.1">
    <property type="nucleotide sequence ID" value="NZ_BLAU01000001.1"/>
</dbReference>
<dbReference type="Proteomes" id="UP000240621">
    <property type="component" value="Unassembled WGS sequence"/>
</dbReference>
<comment type="caution">
    <text evidence="4">The sequence shown here is derived from an EMBL/GenBank/DDBJ whole genome shotgun (WGS) entry which is preliminary data.</text>
</comment>
<keyword evidence="6" id="KW-1185">Reference proteome</keyword>
<dbReference type="Proteomes" id="UP000396862">
    <property type="component" value="Unassembled WGS sequence"/>
</dbReference>
<accession>A0A2P8CEI3</accession>
<evidence type="ECO:0000313" key="3">
    <source>
        <dbReference type="EMBL" id="GET21743.1"/>
    </source>
</evidence>
<gene>
    <name evidence="4" type="ORF">CLV93_104306</name>
    <name evidence="3" type="ORF">JCM18694_19890</name>
</gene>
<evidence type="ECO:0000256" key="1">
    <source>
        <dbReference type="ARBA" id="ARBA00022729"/>
    </source>
</evidence>
<evidence type="ECO:0000313" key="6">
    <source>
        <dbReference type="Proteomes" id="UP000396862"/>
    </source>
</evidence>
<dbReference type="GO" id="GO:0016491">
    <property type="term" value="F:oxidoreductase activity"/>
    <property type="evidence" value="ECO:0007669"/>
    <property type="project" value="TreeGrafter"/>
</dbReference>
<feature type="chain" id="PRO_5015137578" evidence="2">
    <location>
        <begin position="20"/>
        <end position="412"/>
    </location>
</feature>
<keyword evidence="1 2" id="KW-0732">Signal</keyword>
<feature type="signal peptide" evidence="2">
    <location>
        <begin position="1"/>
        <end position="19"/>
    </location>
</feature>
<dbReference type="Gene3D" id="3.90.10.10">
    <property type="entry name" value="Cytochrome C3"/>
    <property type="match status" value="5"/>
</dbReference>
<dbReference type="EMBL" id="BLAU01000001">
    <property type="protein sequence ID" value="GET21743.1"/>
    <property type="molecule type" value="Genomic_DNA"/>
</dbReference>
<dbReference type="OrthoDB" id="9814800at2"/>
<protein>
    <submittedName>
        <fullName evidence="4">Uncharacterized protein</fullName>
    </submittedName>
</protein>
<sequence>MRYLSQLILILLLPVQLWAQSPHGDNFNVKCEVCHSPEGWNLIEHPKFDHDTTSFALTGTHKSVACRQCHVSLVFSQAPANCNACHNDIHENTVGPDCDQCHNTTTWAVTDIMEIHLRSRFPLTGAHTMADCYDCHKSISLMRFDPIGVECYDCHKEDFMAAKNPDHIASGFSTECTDCHFINAVNWASEGFNHDFFPLTEGHAISDCAACHQNGVFTGLSPECYSCHAQDYNNATDPNHVTAGFSQQCQDCHTTHPGWSPATFNHDDFYPLTGAHADIANDCLKCHANGYSNTPTDCYGCHKTDYDNTTDPNHLAANFPTTCDDCHTNVAWKPATFDHDGQYFPIYSGTHAQAWTSCSDCHTNASNYADFSCIDCHTHDKTTTDEHHTNVNNYVYNSVNCYECHPNGRAED</sequence>
<organism evidence="4 5">
    <name type="scientific">Prolixibacter denitrificans</name>
    <dbReference type="NCBI Taxonomy" id="1541063"/>
    <lineage>
        <taxon>Bacteria</taxon>
        <taxon>Pseudomonadati</taxon>
        <taxon>Bacteroidota</taxon>
        <taxon>Bacteroidia</taxon>
        <taxon>Marinilabiliales</taxon>
        <taxon>Prolixibacteraceae</taxon>
        <taxon>Prolixibacter</taxon>
    </lineage>
</organism>
<dbReference type="InterPro" id="IPR036280">
    <property type="entry name" value="Multihaem_cyt_sf"/>
</dbReference>